<dbReference type="Pfam" id="PF07228">
    <property type="entry name" value="SpoIIE"/>
    <property type="match status" value="1"/>
</dbReference>
<gene>
    <name evidence="3" type="ORF">TIFTF001_023483</name>
</gene>
<dbReference type="Proteomes" id="UP001187192">
    <property type="component" value="Unassembled WGS sequence"/>
</dbReference>
<comment type="similarity">
    <text evidence="1">Belongs to the PP2C family.</text>
</comment>
<dbReference type="GO" id="GO:0004722">
    <property type="term" value="F:protein serine/threonine phosphatase activity"/>
    <property type="evidence" value="ECO:0007669"/>
    <property type="project" value="UniProtKB-EC"/>
</dbReference>
<comment type="cofactor">
    <cofactor evidence="1">
        <name>Mn(2+)</name>
        <dbReference type="ChEBI" id="CHEBI:29035"/>
    </cofactor>
</comment>
<keyword evidence="1" id="KW-0378">Hydrolase</keyword>
<comment type="catalytic activity">
    <reaction evidence="1">
        <text>O-phospho-L-threonyl-[protein] + H2O = L-threonyl-[protein] + phosphate</text>
        <dbReference type="Rhea" id="RHEA:47004"/>
        <dbReference type="Rhea" id="RHEA-COMP:11060"/>
        <dbReference type="Rhea" id="RHEA-COMP:11605"/>
        <dbReference type="ChEBI" id="CHEBI:15377"/>
        <dbReference type="ChEBI" id="CHEBI:30013"/>
        <dbReference type="ChEBI" id="CHEBI:43474"/>
        <dbReference type="ChEBI" id="CHEBI:61977"/>
        <dbReference type="EC" id="3.1.3.16"/>
    </reaction>
</comment>
<dbReference type="GO" id="GO:0046872">
    <property type="term" value="F:metal ion binding"/>
    <property type="evidence" value="ECO:0007669"/>
    <property type="project" value="UniProtKB-UniRule"/>
</dbReference>
<proteinExistence type="inferred from homology"/>
<keyword evidence="1" id="KW-0460">Magnesium</keyword>
<dbReference type="InterPro" id="IPR036457">
    <property type="entry name" value="PPM-type-like_dom_sf"/>
</dbReference>
<dbReference type="SUPFAM" id="SSF81606">
    <property type="entry name" value="PP2C-like"/>
    <property type="match status" value="1"/>
</dbReference>
<keyword evidence="1" id="KW-0464">Manganese</keyword>
<keyword evidence="1" id="KW-0904">Protein phosphatase</keyword>
<evidence type="ECO:0000313" key="3">
    <source>
        <dbReference type="EMBL" id="GMN54352.1"/>
    </source>
</evidence>
<dbReference type="AlphaFoldDB" id="A0AA88ANK2"/>
<dbReference type="InterPro" id="IPR001932">
    <property type="entry name" value="PPM-type_phosphatase-like_dom"/>
</dbReference>
<dbReference type="PROSITE" id="PS51746">
    <property type="entry name" value="PPM_2"/>
    <property type="match status" value="1"/>
</dbReference>
<keyword evidence="1" id="KW-0479">Metal-binding</keyword>
<feature type="domain" description="PPM-type phosphatase" evidence="2">
    <location>
        <begin position="1"/>
        <end position="210"/>
    </location>
</feature>
<evidence type="ECO:0000313" key="4">
    <source>
        <dbReference type="Proteomes" id="UP001187192"/>
    </source>
</evidence>
<evidence type="ECO:0000256" key="1">
    <source>
        <dbReference type="RuleBase" id="RU366020"/>
    </source>
</evidence>
<dbReference type="EMBL" id="BTGU01000051">
    <property type="protein sequence ID" value="GMN54352.1"/>
    <property type="molecule type" value="Genomic_DNA"/>
</dbReference>
<keyword evidence="4" id="KW-1185">Reference proteome</keyword>
<dbReference type="EC" id="3.1.3.16" evidence="1"/>
<dbReference type="InterPro" id="IPR039123">
    <property type="entry name" value="PPTC7"/>
</dbReference>
<dbReference type="PANTHER" id="PTHR12320">
    <property type="entry name" value="PROTEIN PHOSPHATASE 2C"/>
    <property type="match status" value="1"/>
</dbReference>
<sequence>MMNLDEESHTGKSESECVKKNEQRLKMVSASYYIPITKGQQTWVISEAFNGAKGLKGASTACIVALNGCVLDAANVGDSEFMVFRDKKLLYSSPLQQHWFNIPYQLGNQKGADRPGCASELKLRVAAGDILVLGTDGLLDNLFSEEIEMILEKKEEVKPEELAEEIATNAFSKSMKNDCETPFSREYKSLGGQMHLGGKKDDITVIVSHIVNVDN</sequence>
<protein>
    <recommendedName>
        <fullName evidence="1">Protein phosphatase</fullName>
        <ecNumber evidence="1">3.1.3.16</ecNumber>
    </recommendedName>
</protein>
<accession>A0AA88ANK2</accession>
<comment type="cofactor">
    <cofactor evidence="1">
        <name>Mg(2+)</name>
        <dbReference type="ChEBI" id="CHEBI:18420"/>
    </cofactor>
</comment>
<dbReference type="Gene3D" id="3.60.40.10">
    <property type="entry name" value="PPM-type phosphatase domain"/>
    <property type="match status" value="1"/>
</dbReference>
<name>A0AA88ANK2_FICCA</name>
<dbReference type="PANTHER" id="PTHR12320:SF81">
    <property type="entry name" value="PROTEIN PHOSPHATASE 2C 23-RELATED"/>
    <property type="match status" value="1"/>
</dbReference>
<organism evidence="3 4">
    <name type="scientific">Ficus carica</name>
    <name type="common">Common fig</name>
    <dbReference type="NCBI Taxonomy" id="3494"/>
    <lineage>
        <taxon>Eukaryota</taxon>
        <taxon>Viridiplantae</taxon>
        <taxon>Streptophyta</taxon>
        <taxon>Embryophyta</taxon>
        <taxon>Tracheophyta</taxon>
        <taxon>Spermatophyta</taxon>
        <taxon>Magnoliopsida</taxon>
        <taxon>eudicotyledons</taxon>
        <taxon>Gunneridae</taxon>
        <taxon>Pentapetalae</taxon>
        <taxon>rosids</taxon>
        <taxon>fabids</taxon>
        <taxon>Rosales</taxon>
        <taxon>Moraceae</taxon>
        <taxon>Ficeae</taxon>
        <taxon>Ficus</taxon>
    </lineage>
</organism>
<reference evidence="3" key="1">
    <citation type="submission" date="2023-07" db="EMBL/GenBank/DDBJ databases">
        <title>draft genome sequence of fig (Ficus carica).</title>
        <authorList>
            <person name="Takahashi T."/>
            <person name="Nishimura K."/>
        </authorList>
    </citation>
    <scope>NUCLEOTIDE SEQUENCE</scope>
</reference>
<evidence type="ECO:0000259" key="2">
    <source>
        <dbReference type="PROSITE" id="PS51746"/>
    </source>
</evidence>
<comment type="catalytic activity">
    <reaction evidence="1">
        <text>O-phospho-L-seryl-[protein] + H2O = L-seryl-[protein] + phosphate</text>
        <dbReference type="Rhea" id="RHEA:20629"/>
        <dbReference type="Rhea" id="RHEA-COMP:9863"/>
        <dbReference type="Rhea" id="RHEA-COMP:11604"/>
        <dbReference type="ChEBI" id="CHEBI:15377"/>
        <dbReference type="ChEBI" id="CHEBI:29999"/>
        <dbReference type="ChEBI" id="CHEBI:43474"/>
        <dbReference type="ChEBI" id="CHEBI:83421"/>
        <dbReference type="EC" id="3.1.3.16"/>
    </reaction>
</comment>
<comment type="caution">
    <text evidence="3">The sequence shown here is derived from an EMBL/GenBank/DDBJ whole genome shotgun (WGS) entry which is preliminary data.</text>
</comment>